<dbReference type="SUPFAM" id="SSF54909">
    <property type="entry name" value="Dimeric alpha+beta barrel"/>
    <property type="match status" value="1"/>
</dbReference>
<dbReference type="Pfam" id="PF13412">
    <property type="entry name" value="HTH_24"/>
    <property type="match status" value="1"/>
</dbReference>
<dbReference type="Proteomes" id="UP000092403">
    <property type="component" value="Unassembled WGS sequence"/>
</dbReference>
<dbReference type="EMBL" id="LNGF01000012">
    <property type="protein sequence ID" value="KYC48023.1"/>
    <property type="molecule type" value="Genomic_DNA"/>
</dbReference>
<keyword evidence="1" id="KW-0805">Transcription regulation</keyword>
<dbReference type="PATRIC" id="fig|1706438.3.peg.627"/>
<dbReference type="InterPro" id="IPR019887">
    <property type="entry name" value="Tscrpt_reg_AsnC/Lrp_C"/>
</dbReference>
<dbReference type="Proteomes" id="UP000092401">
    <property type="component" value="Unassembled WGS sequence"/>
</dbReference>
<name>A0A150J0F0_9EURY</name>
<dbReference type="GO" id="GO:0043565">
    <property type="term" value="F:sequence-specific DNA binding"/>
    <property type="evidence" value="ECO:0007669"/>
    <property type="project" value="InterPro"/>
</dbReference>
<dbReference type="EMBL" id="LNGE01000011">
    <property type="protein sequence ID" value="KYC45770.1"/>
    <property type="molecule type" value="Genomic_DNA"/>
</dbReference>
<dbReference type="InterPro" id="IPR036390">
    <property type="entry name" value="WH_DNA-bd_sf"/>
</dbReference>
<keyword evidence="3" id="KW-0804">Transcription</keyword>
<dbReference type="Pfam" id="PF01037">
    <property type="entry name" value="AsnC_trans_reg"/>
    <property type="match status" value="1"/>
</dbReference>
<gene>
    <name evidence="5" type="ORF">APG10_00574</name>
    <name evidence="6" type="ORF">APG11_00693</name>
    <name evidence="7" type="ORF">APG12_00625</name>
</gene>
<dbReference type="CDD" id="cd00090">
    <property type="entry name" value="HTH_ARSR"/>
    <property type="match status" value="1"/>
</dbReference>
<dbReference type="PROSITE" id="PS50956">
    <property type="entry name" value="HTH_ASNC_2"/>
    <property type="match status" value="1"/>
</dbReference>
<evidence type="ECO:0000313" key="10">
    <source>
        <dbReference type="Proteomes" id="UP000092403"/>
    </source>
</evidence>
<dbReference type="PATRIC" id="fig|1706437.3.peg.698"/>
<evidence type="ECO:0000313" key="8">
    <source>
        <dbReference type="Proteomes" id="UP000091929"/>
    </source>
</evidence>
<evidence type="ECO:0000256" key="1">
    <source>
        <dbReference type="ARBA" id="ARBA00023015"/>
    </source>
</evidence>
<keyword evidence="2" id="KW-0238">DNA-binding</keyword>
<sequence>MDELDKKIISELNKDSRLSFRELSKNLNIAVGTISHRIKKMEEEGIIKGYIPVVEPSKAGYDFIAVINVTIKRGKLQDVASLLEKFNNIVSIYNVTGNYDAVIIARFKNRGQLNNFVKELQTFENVDKTNTSLVLNTIKEDIRVKFD</sequence>
<accession>A0A150J0F0</accession>
<proteinExistence type="predicted"/>
<dbReference type="EMBL" id="LNJC01000009">
    <property type="protein sequence ID" value="KYC50713.1"/>
    <property type="molecule type" value="Genomic_DNA"/>
</dbReference>
<evidence type="ECO:0000256" key="3">
    <source>
        <dbReference type="ARBA" id="ARBA00023163"/>
    </source>
</evidence>
<dbReference type="AlphaFoldDB" id="A0A150J0F0"/>
<accession>A0A150IL94</accession>
<protein>
    <submittedName>
        <fullName evidence="7">Putative HTH-type transcriptional regulator</fullName>
    </submittedName>
</protein>
<feature type="domain" description="HTH asnC-type" evidence="4">
    <location>
        <begin position="1"/>
        <end position="62"/>
    </location>
</feature>
<accession>A0A150ISU5</accession>
<reference evidence="8 9" key="1">
    <citation type="journal article" date="2016" name="ISME J.">
        <title>Chasing the elusive Euryarchaeota class WSA2: genomes reveal a uniquely fastidious methyl-reducing methanogen.</title>
        <authorList>
            <person name="Nobu M.K."/>
            <person name="Narihiro T."/>
            <person name="Kuroda K."/>
            <person name="Mei R."/>
            <person name="Liu W.T."/>
        </authorList>
    </citation>
    <scope>NUCLEOTIDE SEQUENCE [LARGE SCALE GENOMIC DNA]</scope>
    <source>
        <strain evidence="5">B03fssc0709_Meth_Bin005</strain>
        <strain evidence="6">B15fssc0709_Meth_Bin003</strain>
        <strain evidence="7">BMIXfssc0709_Meth_Bin006</strain>
    </source>
</reference>
<evidence type="ECO:0000256" key="2">
    <source>
        <dbReference type="ARBA" id="ARBA00023125"/>
    </source>
</evidence>
<evidence type="ECO:0000313" key="9">
    <source>
        <dbReference type="Proteomes" id="UP000092401"/>
    </source>
</evidence>
<dbReference type="Gene3D" id="3.30.70.920">
    <property type="match status" value="1"/>
</dbReference>
<dbReference type="SMART" id="SM00344">
    <property type="entry name" value="HTH_ASNC"/>
    <property type="match status" value="1"/>
</dbReference>
<dbReference type="GO" id="GO:0043200">
    <property type="term" value="P:response to amino acid"/>
    <property type="evidence" value="ECO:0007669"/>
    <property type="project" value="TreeGrafter"/>
</dbReference>
<evidence type="ECO:0000313" key="7">
    <source>
        <dbReference type="EMBL" id="KYC50713.1"/>
    </source>
</evidence>
<comment type="caution">
    <text evidence="7">The sequence shown here is derived from an EMBL/GenBank/DDBJ whole genome shotgun (WGS) entry which is preliminary data.</text>
</comment>
<evidence type="ECO:0000259" key="4">
    <source>
        <dbReference type="PROSITE" id="PS50956"/>
    </source>
</evidence>
<dbReference type="InterPro" id="IPR011008">
    <property type="entry name" value="Dimeric_a/b-barrel"/>
</dbReference>
<dbReference type="PANTHER" id="PTHR30154:SF34">
    <property type="entry name" value="TRANSCRIPTIONAL REGULATOR AZLB"/>
    <property type="match status" value="1"/>
</dbReference>
<dbReference type="InterPro" id="IPR019888">
    <property type="entry name" value="Tscrpt_reg_AsnC-like"/>
</dbReference>
<evidence type="ECO:0000313" key="5">
    <source>
        <dbReference type="EMBL" id="KYC45770.1"/>
    </source>
</evidence>
<organism evidence="7 10">
    <name type="scientific">Candidatus Methanofastidiosum methylothiophilum</name>
    <dbReference type="NCBI Taxonomy" id="1705564"/>
    <lineage>
        <taxon>Archaea</taxon>
        <taxon>Methanobacteriati</taxon>
        <taxon>Methanobacteriota</taxon>
        <taxon>Stenosarchaea group</taxon>
        <taxon>Candidatus Methanofastidiosia</taxon>
        <taxon>Candidatus Methanofastidiosales</taxon>
        <taxon>Candidatus Methanofastidiosaceae</taxon>
        <taxon>Candidatus Methanofastidiosum</taxon>
    </lineage>
</organism>
<evidence type="ECO:0000313" key="6">
    <source>
        <dbReference type="EMBL" id="KYC48023.1"/>
    </source>
</evidence>
<dbReference type="SUPFAM" id="SSF46785">
    <property type="entry name" value="Winged helix' DNA-binding domain"/>
    <property type="match status" value="1"/>
</dbReference>
<dbReference type="InterPro" id="IPR036388">
    <property type="entry name" value="WH-like_DNA-bd_sf"/>
</dbReference>
<dbReference type="InterPro" id="IPR000485">
    <property type="entry name" value="AsnC-type_HTH_dom"/>
</dbReference>
<dbReference type="InterPro" id="IPR011991">
    <property type="entry name" value="ArsR-like_HTH"/>
</dbReference>
<dbReference type="GO" id="GO:0005829">
    <property type="term" value="C:cytosol"/>
    <property type="evidence" value="ECO:0007669"/>
    <property type="project" value="TreeGrafter"/>
</dbReference>
<dbReference type="PANTHER" id="PTHR30154">
    <property type="entry name" value="LEUCINE-RESPONSIVE REGULATORY PROTEIN"/>
    <property type="match status" value="1"/>
</dbReference>
<dbReference type="Proteomes" id="UP000091929">
    <property type="component" value="Unassembled WGS sequence"/>
</dbReference>
<dbReference type="PATRIC" id="fig|1706436.3.peg.581"/>
<dbReference type="PRINTS" id="PR00033">
    <property type="entry name" value="HTHASNC"/>
</dbReference>
<dbReference type="Gene3D" id="1.10.10.10">
    <property type="entry name" value="Winged helix-like DNA-binding domain superfamily/Winged helix DNA-binding domain"/>
    <property type="match status" value="1"/>
</dbReference>